<sequence length="240" mass="28449">MLNENINGLIEKIFEELNYVNTNFSNVDDQDELLNKSIFAKNPLKKNYYIVLFLEDENLLNKILENQARYFYLLKEFFGEDPNIEKNTSLLVLLNSRRVSDNLVLKLEEDPYYFRKYLLQYSDDEVNDLFKTHLAEIKAKGVVKVMEEIINNIELFETFKKNPDDNSIYNLIATIFIKLSIIRMNVEDKKVTSLRTMINDSLEQRNLSDLKVKIDKLKLNYSEINDDFLDELINLYVDKE</sequence>
<dbReference type="AlphaFoldDB" id="A0AAJ5USN7"/>
<dbReference type="RefSeq" id="WP_274794336.1">
    <property type="nucleotide sequence ID" value="NZ_CP113527.1"/>
</dbReference>
<evidence type="ECO:0000313" key="2">
    <source>
        <dbReference type="Proteomes" id="UP001219585"/>
    </source>
</evidence>
<organism evidence="1 2">
    <name type="scientific">Lysinibacillus irui</name>
    <dbReference type="NCBI Taxonomy" id="2998077"/>
    <lineage>
        <taxon>Bacteria</taxon>
        <taxon>Bacillati</taxon>
        <taxon>Bacillota</taxon>
        <taxon>Bacilli</taxon>
        <taxon>Bacillales</taxon>
        <taxon>Bacillaceae</taxon>
        <taxon>Lysinibacillus</taxon>
    </lineage>
</organism>
<name>A0AAJ5USN7_9BACI</name>
<dbReference type="EMBL" id="CP113527">
    <property type="protein sequence ID" value="WDV06148.1"/>
    <property type="molecule type" value="Genomic_DNA"/>
</dbReference>
<dbReference type="InterPro" id="IPR046905">
    <property type="entry name" value="ABC-3C_MC1"/>
</dbReference>
<dbReference type="Pfam" id="PF20289">
    <property type="entry name" value="MComp1"/>
    <property type="match status" value="1"/>
</dbReference>
<accession>A0AAJ5USN7</accession>
<proteinExistence type="predicted"/>
<dbReference type="KEGG" id="liu:OU989_18080"/>
<dbReference type="Proteomes" id="UP001219585">
    <property type="component" value="Chromosome"/>
</dbReference>
<evidence type="ECO:0000313" key="1">
    <source>
        <dbReference type="EMBL" id="WDV06148.1"/>
    </source>
</evidence>
<protein>
    <submittedName>
        <fullName evidence="1">Uncharacterized protein</fullName>
    </submittedName>
</protein>
<reference evidence="1" key="1">
    <citation type="submission" date="2022-11" db="EMBL/GenBank/DDBJ databases">
        <title>Lysinibacillus irui.</title>
        <authorList>
            <person name="Akintayo S.O."/>
        </authorList>
    </citation>
    <scope>NUCLEOTIDE SEQUENCE</scope>
    <source>
        <strain evidence="1">IRB4-01</strain>
    </source>
</reference>
<gene>
    <name evidence="1" type="ORF">OU989_18080</name>
</gene>